<reference evidence="3" key="2">
    <citation type="submission" date="2021-03" db="UniProtKB">
        <authorList>
            <consortium name="EnsemblPlants"/>
        </authorList>
    </citation>
    <scope>IDENTIFICATION</scope>
</reference>
<dbReference type="Proteomes" id="UP000596660">
    <property type="component" value="Unplaced"/>
</dbReference>
<keyword evidence="4" id="KW-1185">Reference proteome</keyword>
<evidence type="ECO:0000313" key="4">
    <source>
        <dbReference type="Proteomes" id="UP000596660"/>
    </source>
</evidence>
<proteinExistence type="predicted"/>
<dbReference type="GO" id="GO:0008270">
    <property type="term" value="F:zinc ion binding"/>
    <property type="evidence" value="ECO:0007669"/>
    <property type="project" value="UniProtKB-KW"/>
</dbReference>
<dbReference type="Gramene" id="AUR62039550-RA">
    <property type="protein sequence ID" value="AUR62039550-RA:cds"/>
    <property type="gene ID" value="AUR62039550"/>
</dbReference>
<dbReference type="AlphaFoldDB" id="A0A803N2Z4"/>
<dbReference type="EnsemblPlants" id="AUR62039550-RA">
    <property type="protein sequence ID" value="AUR62039550-RA:cds"/>
    <property type="gene ID" value="AUR62039550"/>
</dbReference>
<keyword evidence="1" id="KW-0863">Zinc-finger</keyword>
<dbReference type="InterPro" id="IPR025836">
    <property type="entry name" value="Zn_knuckle_CX2CX4HX4C"/>
</dbReference>
<dbReference type="InterPro" id="IPR001878">
    <property type="entry name" value="Znf_CCHC"/>
</dbReference>
<keyword evidence="1" id="KW-0862">Zinc</keyword>
<evidence type="ECO:0000256" key="1">
    <source>
        <dbReference type="PROSITE-ProRule" id="PRU00047"/>
    </source>
</evidence>
<feature type="domain" description="CCHC-type" evidence="2">
    <location>
        <begin position="40"/>
        <end position="53"/>
    </location>
</feature>
<protein>
    <recommendedName>
        <fullName evidence="2">CCHC-type domain-containing protein</fullName>
    </recommendedName>
</protein>
<evidence type="ECO:0000313" key="3">
    <source>
        <dbReference type="EnsemblPlants" id="AUR62039550-RA:cds"/>
    </source>
</evidence>
<dbReference type="GO" id="GO:0003676">
    <property type="term" value="F:nucleic acid binding"/>
    <property type="evidence" value="ECO:0007669"/>
    <property type="project" value="InterPro"/>
</dbReference>
<name>A0A803N2Z4_CHEQI</name>
<accession>A0A803N2Z4</accession>
<sequence>MRIKVLLDINKPMKRGLKISTGLSSSKWVGLKYERLADYCYFCGRLDHTEKDCQFLD</sequence>
<evidence type="ECO:0000259" key="2">
    <source>
        <dbReference type="PROSITE" id="PS50158"/>
    </source>
</evidence>
<dbReference type="OMA" id="HVERECQ"/>
<keyword evidence="1" id="KW-0479">Metal-binding</keyword>
<dbReference type="Pfam" id="PF14392">
    <property type="entry name" value="zf-CCHC_4"/>
    <property type="match status" value="1"/>
</dbReference>
<dbReference type="PROSITE" id="PS50158">
    <property type="entry name" value="ZF_CCHC"/>
    <property type="match status" value="1"/>
</dbReference>
<reference evidence="3" key="1">
    <citation type="journal article" date="2017" name="Nature">
        <title>The genome of Chenopodium quinoa.</title>
        <authorList>
            <person name="Jarvis D.E."/>
            <person name="Ho Y.S."/>
            <person name="Lightfoot D.J."/>
            <person name="Schmoeckel S.M."/>
            <person name="Li B."/>
            <person name="Borm T.J.A."/>
            <person name="Ohyanagi H."/>
            <person name="Mineta K."/>
            <person name="Michell C.T."/>
            <person name="Saber N."/>
            <person name="Kharbatia N.M."/>
            <person name="Rupper R.R."/>
            <person name="Sharp A.R."/>
            <person name="Dally N."/>
            <person name="Boughton B.A."/>
            <person name="Woo Y.H."/>
            <person name="Gao G."/>
            <person name="Schijlen E.G.W.M."/>
            <person name="Guo X."/>
            <person name="Momin A.A."/>
            <person name="Negrao S."/>
            <person name="Al-Babili S."/>
            <person name="Gehring C."/>
            <person name="Roessner U."/>
            <person name="Jung C."/>
            <person name="Murphy K."/>
            <person name="Arold S.T."/>
            <person name="Gojobori T."/>
            <person name="van der Linden C.G."/>
            <person name="van Loo E.N."/>
            <person name="Jellen E.N."/>
            <person name="Maughan P.J."/>
            <person name="Tester M."/>
        </authorList>
    </citation>
    <scope>NUCLEOTIDE SEQUENCE [LARGE SCALE GENOMIC DNA]</scope>
    <source>
        <strain evidence="3">cv. PI 614886</strain>
    </source>
</reference>
<organism evidence="3 4">
    <name type="scientific">Chenopodium quinoa</name>
    <name type="common">Quinoa</name>
    <dbReference type="NCBI Taxonomy" id="63459"/>
    <lineage>
        <taxon>Eukaryota</taxon>
        <taxon>Viridiplantae</taxon>
        <taxon>Streptophyta</taxon>
        <taxon>Embryophyta</taxon>
        <taxon>Tracheophyta</taxon>
        <taxon>Spermatophyta</taxon>
        <taxon>Magnoliopsida</taxon>
        <taxon>eudicotyledons</taxon>
        <taxon>Gunneridae</taxon>
        <taxon>Pentapetalae</taxon>
        <taxon>Caryophyllales</taxon>
        <taxon>Chenopodiaceae</taxon>
        <taxon>Chenopodioideae</taxon>
        <taxon>Atripliceae</taxon>
        <taxon>Chenopodium</taxon>
    </lineage>
</organism>